<evidence type="ECO:0000313" key="2">
    <source>
        <dbReference type="Proteomes" id="UP000248790"/>
    </source>
</evidence>
<dbReference type="SUPFAM" id="SSF82185">
    <property type="entry name" value="Histone H3 K4-specific methyltransferase SET7/9 N-terminal domain"/>
    <property type="match status" value="1"/>
</dbReference>
<dbReference type="RefSeq" id="WP_111627565.1">
    <property type="nucleotide sequence ID" value="NZ_QLMC01000002.1"/>
</dbReference>
<organism evidence="1 2">
    <name type="scientific">Larkinella arboricola</name>
    <dbReference type="NCBI Taxonomy" id="643671"/>
    <lineage>
        <taxon>Bacteria</taxon>
        <taxon>Pseudomonadati</taxon>
        <taxon>Bacteroidota</taxon>
        <taxon>Cytophagia</taxon>
        <taxon>Cytophagales</taxon>
        <taxon>Spirosomataceae</taxon>
        <taxon>Larkinella</taxon>
    </lineage>
</organism>
<evidence type="ECO:0000313" key="1">
    <source>
        <dbReference type="EMBL" id="RAJ99763.1"/>
    </source>
</evidence>
<evidence type="ECO:0008006" key="3">
    <source>
        <dbReference type="Google" id="ProtNLM"/>
    </source>
</evidence>
<comment type="caution">
    <text evidence="1">The sequence shown here is derived from an EMBL/GenBank/DDBJ whole genome shotgun (WGS) entry which is preliminary data.</text>
</comment>
<proteinExistence type="predicted"/>
<gene>
    <name evidence="1" type="ORF">LX87_01459</name>
</gene>
<name>A0A327X348_LARAB</name>
<dbReference type="AlphaFoldDB" id="A0A327X348"/>
<sequence length="258" mass="30230">MSSFYLICLAGVLLVSPGDETKKSRRLKKRFERQEYLNSVQEITYHDRWKKMATVQTFDKANRRLSEEHYRDYQQRIRHGRTRAWFPNGQLHWTCDFKDNHINGAFFSYYEDGTLKRRELYRLGQVRKGGECFTPDGDPTPCQPLVQQAEFEGGPKKFVQFLRGRLQQLQSPEPSVFITLEGSLSENGILYNLRPMAYIKNRPEPEQKLARQLIESLRDMPPWRPLVIDDKATRSDLLISIHLNGGRVYSANYGYSTM</sequence>
<keyword evidence="2" id="KW-1185">Reference proteome</keyword>
<dbReference type="EMBL" id="QLMC01000002">
    <property type="protein sequence ID" value="RAJ99763.1"/>
    <property type="molecule type" value="Genomic_DNA"/>
</dbReference>
<accession>A0A327X348</accession>
<reference evidence="1 2" key="1">
    <citation type="submission" date="2018-06" db="EMBL/GenBank/DDBJ databases">
        <title>Genomic Encyclopedia of Archaeal and Bacterial Type Strains, Phase II (KMG-II): from individual species to whole genera.</title>
        <authorList>
            <person name="Goeker M."/>
        </authorList>
    </citation>
    <scope>NUCLEOTIDE SEQUENCE [LARGE SCALE GENOMIC DNA]</scope>
    <source>
        <strain evidence="1 2">DSM 21851</strain>
    </source>
</reference>
<dbReference type="OrthoDB" id="934760at2"/>
<protein>
    <recommendedName>
        <fullName evidence="3">MORN repeat protein</fullName>
    </recommendedName>
</protein>
<dbReference type="Proteomes" id="UP000248790">
    <property type="component" value="Unassembled WGS sequence"/>
</dbReference>
<dbReference type="Gene3D" id="2.20.110.10">
    <property type="entry name" value="Histone H3 K4-specific methyltransferase SET7/9 N-terminal domain"/>
    <property type="match status" value="1"/>
</dbReference>